<dbReference type="PANTHER" id="PTHR36459">
    <property type="entry name" value="ORF"/>
    <property type="match status" value="1"/>
</dbReference>
<dbReference type="EMBL" id="JADGJH010002011">
    <property type="protein sequence ID" value="KAJ3105289.1"/>
    <property type="molecule type" value="Genomic_DNA"/>
</dbReference>
<dbReference type="Proteomes" id="UP001211907">
    <property type="component" value="Unassembled WGS sequence"/>
</dbReference>
<dbReference type="InterPro" id="IPR005804">
    <property type="entry name" value="FA_desaturase_dom"/>
</dbReference>
<evidence type="ECO:0000313" key="3">
    <source>
        <dbReference type="EMBL" id="KAJ3105289.1"/>
    </source>
</evidence>
<dbReference type="GO" id="GO:0006629">
    <property type="term" value="P:lipid metabolic process"/>
    <property type="evidence" value="ECO:0007669"/>
    <property type="project" value="InterPro"/>
</dbReference>
<reference evidence="3" key="1">
    <citation type="submission" date="2020-05" db="EMBL/GenBank/DDBJ databases">
        <title>Phylogenomic resolution of chytrid fungi.</title>
        <authorList>
            <person name="Stajich J.E."/>
            <person name="Amses K."/>
            <person name="Simmons R."/>
            <person name="Seto K."/>
            <person name="Myers J."/>
            <person name="Bonds A."/>
            <person name="Quandt C.A."/>
            <person name="Barry K."/>
            <person name="Liu P."/>
            <person name="Grigoriev I."/>
            <person name="Longcore J.E."/>
            <person name="James T.Y."/>
        </authorList>
    </citation>
    <scope>NUCLEOTIDE SEQUENCE</scope>
    <source>
        <strain evidence="3">JEL0513</strain>
    </source>
</reference>
<accession>A0AAD5SW34</accession>
<dbReference type="AlphaFoldDB" id="A0AAD5SW34"/>
<feature type="domain" description="Fatty acid desaturase" evidence="2">
    <location>
        <begin position="48"/>
        <end position="193"/>
    </location>
</feature>
<feature type="transmembrane region" description="Helical" evidence="1">
    <location>
        <begin position="82"/>
        <end position="104"/>
    </location>
</feature>
<keyword evidence="4" id="KW-1185">Reference proteome</keyword>
<organism evidence="3 4">
    <name type="scientific">Physocladia obscura</name>
    <dbReference type="NCBI Taxonomy" id="109957"/>
    <lineage>
        <taxon>Eukaryota</taxon>
        <taxon>Fungi</taxon>
        <taxon>Fungi incertae sedis</taxon>
        <taxon>Chytridiomycota</taxon>
        <taxon>Chytridiomycota incertae sedis</taxon>
        <taxon>Chytridiomycetes</taxon>
        <taxon>Chytridiales</taxon>
        <taxon>Chytriomycetaceae</taxon>
        <taxon>Physocladia</taxon>
    </lineage>
</organism>
<dbReference type="Pfam" id="PF00487">
    <property type="entry name" value="FA_desaturase"/>
    <property type="match status" value="1"/>
</dbReference>
<sequence>MASDPTVVDDSNILRALRENWAADAVVSPGFERGAELSKYPGSHLRVVANIAPRSFYFGRFYYLVSYDLAKYFAKHNQRQRALTAFFCEWSSFALIGALAYYNYYPTLVCMIIPFNVSRLGMMSGNWTQHAFLARNNPLGGGLANSITVINTRFNAICFNDGYHASHHLNAHRHWTEHPRHFLENRDIYDDAIVLQNTDYEVTFVQLMLGRYDLIALNLVDEVGIGKKIRNLEDRVAWLKERTRQFSVAEIEVAKAVIAAKRGKGKLLI</sequence>
<evidence type="ECO:0000256" key="1">
    <source>
        <dbReference type="SAM" id="Phobius"/>
    </source>
</evidence>
<gene>
    <name evidence="3" type="ORF">HK100_003921</name>
</gene>
<proteinExistence type="predicted"/>
<evidence type="ECO:0000313" key="4">
    <source>
        <dbReference type="Proteomes" id="UP001211907"/>
    </source>
</evidence>
<protein>
    <recommendedName>
        <fullName evidence="2">Fatty acid desaturase domain-containing protein</fullName>
    </recommendedName>
</protein>
<evidence type="ECO:0000259" key="2">
    <source>
        <dbReference type="Pfam" id="PF00487"/>
    </source>
</evidence>
<comment type="caution">
    <text evidence="3">The sequence shown here is derived from an EMBL/GenBank/DDBJ whole genome shotgun (WGS) entry which is preliminary data.</text>
</comment>
<keyword evidence="1" id="KW-1133">Transmembrane helix</keyword>
<keyword evidence="1" id="KW-0812">Transmembrane</keyword>
<dbReference type="PANTHER" id="PTHR36459:SF1">
    <property type="entry name" value="FATTY ACID DESATURASE DOMAIN-CONTAINING PROTEIN-RELATED"/>
    <property type="match status" value="1"/>
</dbReference>
<name>A0AAD5SW34_9FUNG</name>
<keyword evidence="1" id="KW-0472">Membrane</keyword>